<sequence length="277" mass="29667">MEAARHAPPTTTAQHRPGHGAPRWALLGPHLLAEIGLDEERLGEGRGGERREGDEQRAGGGEEDRRGDEEQEKQQAKTSTMSTLPSSSERSSSSACNNLTEGGAESDEEIRRVPEMCGASASASSGVGADERPKGEDGKQGQNPARIRALHTASPPPGSPQSLLSPRSSLSIRVHASFSIEAESSTQILPRFPSAICPLFPLVPLRSFSYKPSLATVPACQAINVADHACTKTASFDVSVTQYLIHLVLPPHHSDGRLKEPVSLDYIVEMWHPEGYG</sequence>
<evidence type="ECO:0000313" key="2">
    <source>
        <dbReference type="EMBL" id="AQK49974.1"/>
    </source>
</evidence>
<evidence type="ECO:0000256" key="1">
    <source>
        <dbReference type="SAM" id="MobiDB-lite"/>
    </source>
</evidence>
<feature type="compositionally biased region" description="Basic and acidic residues" evidence="1">
    <location>
        <begin position="129"/>
        <end position="139"/>
    </location>
</feature>
<feature type="region of interest" description="Disordered" evidence="1">
    <location>
        <begin position="1"/>
        <end position="144"/>
    </location>
</feature>
<feature type="compositionally biased region" description="Low complexity" evidence="1">
    <location>
        <begin position="118"/>
        <end position="128"/>
    </location>
</feature>
<organism evidence="2">
    <name type="scientific">Zea mays</name>
    <name type="common">Maize</name>
    <dbReference type="NCBI Taxonomy" id="4577"/>
    <lineage>
        <taxon>Eukaryota</taxon>
        <taxon>Viridiplantae</taxon>
        <taxon>Streptophyta</taxon>
        <taxon>Embryophyta</taxon>
        <taxon>Tracheophyta</taxon>
        <taxon>Spermatophyta</taxon>
        <taxon>Magnoliopsida</taxon>
        <taxon>Liliopsida</taxon>
        <taxon>Poales</taxon>
        <taxon>Poaceae</taxon>
        <taxon>PACMAD clade</taxon>
        <taxon>Panicoideae</taxon>
        <taxon>Andropogonodae</taxon>
        <taxon>Andropogoneae</taxon>
        <taxon>Tripsacinae</taxon>
        <taxon>Zea</taxon>
    </lineage>
</organism>
<reference evidence="2" key="1">
    <citation type="submission" date="2015-12" db="EMBL/GenBank/DDBJ databases">
        <title>Update maize B73 reference genome by single molecule sequencing technologies.</title>
        <authorList>
            <consortium name="Maize Genome Sequencing Project"/>
            <person name="Ware D."/>
        </authorList>
    </citation>
    <scope>NUCLEOTIDE SEQUENCE</scope>
    <source>
        <tissue evidence="2">Seedling</tissue>
    </source>
</reference>
<gene>
    <name evidence="2" type="ORF">ZEAMMB73_Zm00001d049274</name>
</gene>
<protein>
    <submittedName>
        <fullName evidence="2">Uncharacterized protein</fullName>
    </submittedName>
</protein>
<dbReference type="InParanoid" id="A0A1D6PTL5"/>
<feature type="compositionally biased region" description="Low complexity" evidence="1">
    <location>
        <begin position="78"/>
        <end position="94"/>
    </location>
</feature>
<feature type="compositionally biased region" description="Basic and acidic residues" evidence="1">
    <location>
        <begin position="38"/>
        <end position="75"/>
    </location>
</feature>
<dbReference type="EMBL" id="CM000780">
    <property type="protein sequence ID" value="AQK49974.1"/>
    <property type="molecule type" value="Genomic_DNA"/>
</dbReference>
<dbReference type="STRING" id="4577.A0A1D6PTL5"/>
<dbReference type="AlphaFoldDB" id="A0A1D6PTL5"/>
<proteinExistence type="predicted"/>
<accession>A0A1D6PTL5</accession>
<name>A0A1D6PTL5_MAIZE</name>